<keyword evidence="6" id="KW-1185">Reference proteome</keyword>
<protein>
    <submittedName>
        <fullName evidence="5">Methyl-accepting chemotaxis protein</fullName>
    </submittedName>
</protein>
<dbReference type="PANTHER" id="PTHR32089">
    <property type="entry name" value="METHYL-ACCEPTING CHEMOTAXIS PROTEIN MCPB"/>
    <property type="match status" value="1"/>
</dbReference>
<dbReference type="SUPFAM" id="SSF58104">
    <property type="entry name" value="Methyl-accepting chemotaxis protein (MCP) signaling domain"/>
    <property type="match status" value="1"/>
</dbReference>
<evidence type="ECO:0000259" key="4">
    <source>
        <dbReference type="PROSITE" id="PS50111"/>
    </source>
</evidence>
<dbReference type="InterPro" id="IPR004090">
    <property type="entry name" value="Chemotax_Me-accpt_rcpt"/>
</dbReference>
<name>A0ABV7ZFX7_9HELI</name>
<reference evidence="6" key="1">
    <citation type="journal article" date="2019" name="Int. J. Syst. Evol. Microbiol.">
        <title>The Global Catalogue of Microorganisms (GCM) 10K type strain sequencing project: providing services to taxonomists for standard genome sequencing and annotation.</title>
        <authorList>
            <consortium name="The Broad Institute Genomics Platform"/>
            <consortium name="The Broad Institute Genome Sequencing Center for Infectious Disease"/>
            <person name="Wu L."/>
            <person name="Ma J."/>
        </authorList>
    </citation>
    <scope>NUCLEOTIDE SEQUENCE [LARGE SCALE GENOMIC DNA]</scope>
    <source>
        <strain evidence="6">CCUG 53816</strain>
    </source>
</reference>
<gene>
    <name evidence="5" type="ORF">ACFOPX_02805</name>
</gene>
<sequence>MRFYRFVGTALVSVVQNFATSKKDLTTRIEIKGCAQDEISLSANCINTFLEHVCAFNNEIKGYSNKSQASALQLEDAMLHTTNAIQETTQTITQIKDEGVGLSNSLTEVTSNVEEVVTELSKALTLLEESKSSVKTLCGAIVENVANERELSLQIEKLTQSANDAKSILETIDEIAKQTDLLALNAAIEAARAGEHGRGFAVVAQEVSNLAMRTQKALTEVNGTISTIVQNVVDVGGKMNQQTARIEEASTLSASVQETSAKTSDYLEKLIERVKGVNLIFINLGHDTQAIINKVISVQASASKTLKDVDGMKTIMQESKDLVQQIAHKTNDYKTA</sequence>
<dbReference type="PANTHER" id="PTHR32089:SF114">
    <property type="entry name" value="METHYL-ACCEPTING CHEMOTAXIS PROTEIN MCPB"/>
    <property type="match status" value="1"/>
</dbReference>
<evidence type="ECO:0000256" key="2">
    <source>
        <dbReference type="ARBA" id="ARBA00029447"/>
    </source>
</evidence>
<keyword evidence="1 3" id="KW-0807">Transducer</keyword>
<evidence type="ECO:0000313" key="6">
    <source>
        <dbReference type="Proteomes" id="UP001595783"/>
    </source>
</evidence>
<feature type="domain" description="Methyl-accepting transducer" evidence="4">
    <location>
        <begin position="70"/>
        <end position="299"/>
    </location>
</feature>
<comment type="caution">
    <text evidence="5">The sequence shown here is derived from an EMBL/GenBank/DDBJ whole genome shotgun (WGS) entry which is preliminary data.</text>
</comment>
<evidence type="ECO:0000313" key="5">
    <source>
        <dbReference type="EMBL" id="MFC3847467.1"/>
    </source>
</evidence>
<dbReference type="PRINTS" id="PR00260">
    <property type="entry name" value="CHEMTRNSDUCR"/>
</dbReference>
<organism evidence="5 6">
    <name type="scientific">Helicobacter baculiformis</name>
    <dbReference type="NCBI Taxonomy" id="427351"/>
    <lineage>
        <taxon>Bacteria</taxon>
        <taxon>Pseudomonadati</taxon>
        <taxon>Campylobacterota</taxon>
        <taxon>Epsilonproteobacteria</taxon>
        <taxon>Campylobacterales</taxon>
        <taxon>Helicobacteraceae</taxon>
        <taxon>Helicobacter</taxon>
    </lineage>
</organism>
<dbReference type="PROSITE" id="PS50111">
    <property type="entry name" value="CHEMOTAXIS_TRANSDUC_2"/>
    <property type="match status" value="1"/>
</dbReference>
<dbReference type="Pfam" id="PF00015">
    <property type="entry name" value="MCPsignal"/>
    <property type="match status" value="1"/>
</dbReference>
<comment type="similarity">
    <text evidence="2">Belongs to the methyl-accepting chemotaxis (MCP) protein family.</text>
</comment>
<dbReference type="InterPro" id="IPR004089">
    <property type="entry name" value="MCPsignal_dom"/>
</dbReference>
<dbReference type="Gene3D" id="1.10.287.950">
    <property type="entry name" value="Methyl-accepting chemotaxis protein"/>
    <property type="match status" value="1"/>
</dbReference>
<dbReference type="RefSeq" id="WP_382262437.1">
    <property type="nucleotide sequence ID" value="NZ_JBHRZO010000010.1"/>
</dbReference>
<dbReference type="Proteomes" id="UP001595783">
    <property type="component" value="Unassembled WGS sequence"/>
</dbReference>
<accession>A0ABV7ZFX7</accession>
<dbReference type="EMBL" id="JBHRZO010000010">
    <property type="protein sequence ID" value="MFC3847467.1"/>
    <property type="molecule type" value="Genomic_DNA"/>
</dbReference>
<evidence type="ECO:0000256" key="3">
    <source>
        <dbReference type="PROSITE-ProRule" id="PRU00284"/>
    </source>
</evidence>
<evidence type="ECO:0000256" key="1">
    <source>
        <dbReference type="ARBA" id="ARBA00023224"/>
    </source>
</evidence>
<proteinExistence type="inferred from homology"/>
<dbReference type="SMART" id="SM00283">
    <property type="entry name" value="MA"/>
    <property type="match status" value="1"/>
</dbReference>